<dbReference type="CDD" id="cd06170">
    <property type="entry name" value="LuxR_C_like"/>
    <property type="match status" value="1"/>
</dbReference>
<protein>
    <recommendedName>
        <fullName evidence="5">HTH luxR-type domain-containing protein</fullName>
    </recommendedName>
</protein>
<evidence type="ECO:0000256" key="1">
    <source>
        <dbReference type="ARBA" id="ARBA00023015"/>
    </source>
</evidence>
<dbReference type="Gene3D" id="1.10.10.10">
    <property type="entry name" value="Winged helix-like DNA-binding domain superfamily/Winged helix DNA-binding domain"/>
    <property type="match status" value="1"/>
</dbReference>
<accession>A0A4R4WN62</accession>
<keyword evidence="4" id="KW-0812">Transmembrane</keyword>
<evidence type="ECO:0000256" key="3">
    <source>
        <dbReference type="ARBA" id="ARBA00023163"/>
    </source>
</evidence>
<evidence type="ECO:0000259" key="5">
    <source>
        <dbReference type="PROSITE" id="PS50043"/>
    </source>
</evidence>
<dbReference type="InterPro" id="IPR000792">
    <property type="entry name" value="Tscrpt_reg_LuxR_C"/>
</dbReference>
<evidence type="ECO:0000256" key="4">
    <source>
        <dbReference type="SAM" id="Phobius"/>
    </source>
</evidence>
<dbReference type="PANTHER" id="PTHR44688">
    <property type="entry name" value="DNA-BINDING TRANSCRIPTIONAL ACTIVATOR DEVR_DOSR"/>
    <property type="match status" value="1"/>
</dbReference>
<evidence type="ECO:0000256" key="2">
    <source>
        <dbReference type="ARBA" id="ARBA00023125"/>
    </source>
</evidence>
<keyword evidence="4" id="KW-1133">Transmembrane helix</keyword>
<dbReference type="RefSeq" id="WP_132511997.1">
    <property type="nucleotide sequence ID" value="NZ_SMKP01000073.1"/>
</dbReference>
<dbReference type="Proteomes" id="UP000294543">
    <property type="component" value="Unassembled WGS sequence"/>
</dbReference>
<dbReference type="AlphaFoldDB" id="A0A4R4WN62"/>
<evidence type="ECO:0000313" key="7">
    <source>
        <dbReference type="Proteomes" id="UP000294543"/>
    </source>
</evidence>
<keyword evidence="4" id="KW-0472">Membrane</keyword>
<feature type="domain" description="HTH luxR-type" evidence="5">
    <location>
        <begin position="148"/>
        <end position="213"/>
    </location>
</feature>
<dbReference type="GO" id="GO:0003677">
    <property type="term" value="F:DNA binding"/>
    <property type="evidence" value="ECO:0007669"/>
    <property type="project" value="UniProtKB-KW"/>
</dbReference>
<dbReference type="SMART" id="SM00421">
    <property type="entry name" value="HTH_LUXR"/>
    <property type="match status" value="1"/>
</dbReference>
<dbReference type="SUPFAM" id="SSF46894">
    <property type="entry name" value="C-terminal effector domain of the bipartite response regulators"/>
    <property type="match status" value="1"/>
</dbReference>
<dbReference type="OrthoDB" id="9808843at2"/>
<proteinExistence type="predicted"/>
<dbReference type="InterPro" id="IPR036388">
    <property type="entry name" value="WH-like_DNA-bd_sf"/>
</dbReference>
<keyword evidence="1" id="KW-0805">Transcription regulation</keyword>
<dbReference type="PANTHER" id="PTHR44688:SF16">
    <property type="entry name" value="DNA-BINDING TRANSCRIPTIONAL ACTIVATOR DEVR_DOSR"/>
    <property type="match status" value="1"/>
</dbReference>
<organism evidence="6 7">
    <name type="scientific">Nonomuraea diastatica</name>
    <dbReference type="NCBI Taxonomy" id="1848329"/>
    <lineage>
        <taxon>Bacteria</taxon>
        <taxon>Bacillati</taxon>
        <taxon>Actinomycetota</taxon>
        <taxon>Actinomycetes</taxon>
        <taxon>Streptosporangiales</taxon>
        <taxon>Streptosporangiaceae</taxon>
        <taxon>Nonomuraea</taxon>
    </lineage>
</organism>
<gene>
    <name evidence="6" type="ORF">E1294_24785</name>
</gene>
<feature type="transmembrane region" description="Helical" evidence="4">
    <location>
        <begin position="12"/>
        <end position="35"/>
    </location>
</feature>
<keyword evidence="3" id="KW-0804">Transcription</keyword>
<keyword evidence="7" id="KW-1185">Reference proteome</keyword>
<dbReference type="EMBL" id="SMKP01000073">
    <property type="protein sequence ID" value="TDD18294.1"/>
    <property type="molecule type" value="Genomic_DNA"/>
</dbReference>
<evidence type="ECO:0000313" key="6">
    <source>
        <dbReference type="EMBL" id="TDD18294.1"/>
    </source>
</evidence>
<dbReference type="PRINTS" id="PR00038">
    <property type="entry name" value="HTHLUXR"/>
</dbReference>
<sequence length="228" mass="24278">MTLRSEFGREGNVWLMPGGSLLSAALAAALVVVGWDVVQLASEEALARAAKEIGPTGRLVLIADTQGRLPDPRAALAGRPRPFVVAVGAGGAFSTLADVVERRVAAAVLDADRPFADLVAALDSLLRSTPVAHDANRLVARLRQREDEARRFFGLTPREQHVLGALIAGRSAAEIAVANQVSMPTVRSHIRAVLTKLGVSSQLAAVALAHRSCREPTLLERMREVHQL</sequence>
<name>A0A4R4WN62_9ACTN</name>
<dbReference type="InterPro" id="IPR016032">
    <property type="entry name" value="Sig_transdc_resp-reg_C-effctor"/>
</dbReference>
<dbReference type="PROSITE" id="PS50043">
    <property type="entry name" value="HTH_LUXR_2"/>
    <property type="match status" value="1"/>
</dbReference>
<keyword evidence="2" id="KW-0238">DNA-binding</keyword>
<reference evidence="6 7" key="1">
    <citation type="submission" date="2019-03" db="EMBL/GenBank/DDBJ databases">
        <title>Draft genome sequences of novel Actinobacteria.</title>
        <authorList>
            <person name="Sahin N."/>
            <person name="Ay H."/>
            <person name="Saygin H."/>
        </authorList>
    </citation>
    <scope>NUCLEOTIDE SEQUENCE [LARGE SCALE GENOMIC DNA]</scope>
    <source>
        <strain evidence="6 7">KC712</strain>
    </source>
</reference>
<comment type="caution">
    <text evidence="6">The sequence shown here is derived from an EMBL/GenBank/DDBJ whole genome shotgun (WGS) entry which is preliminary data.</text>
</comment>
<dbReference type="GO" id="GO:0006355">
    <property type="term" value="P:regulation of DNA-templated transcription"/>
    <property type="evidence" value="ECO:0007669"/>
    <property type="project" value="InterPro"/>
</dbReference>
<dbReference type="Pfam" id="PF00196">
    <property type="entry name" value="GerE"/>
    <property type="match status" value="1"/>
</dbReference>